<evidence type="ECO:0000256" key="5">
    <source>
        <dbReference type="ARBA" id="ARBA00022989"/>
    </source>
</evidence>
<keyword evidence="3" id="KW-0812">Transmembrane</keyword>
<sequence>MLVFLLRENDQNMRLFEVESTVLEIGPTEAMSIIVKPSEPPQPIASVFAELIPWSKNVTSNAIEKPKEVYRIEKSNVMYVNNIVKRPMKKSEKKCNMFDGRWVYKPDQDPSYNVMNCPFLEEKMSCQRNGRPDFEYEKWVWKPSGCDIPLLNGTDMVERFRNKRVILVGDSLNRNMWESLACILYSSIPNASSKAEVHSQKKVLKTFLKVKEDYNFTVEFFWSPFLVELNKHHESGKNVLVLDKLSPNSELWPKADIMVFNSGHWWAQIGKKKAWELFEYRGKLVKDMPLHIAYKRAMKTWAKWVENIVDQTKTTVFFRSISAEHKSPQYNQWCYTKTYPIMDESYKSSFPKSLIRVTKSVIKEMSSKSQVKYLDITKLSQYRIDAHPSIYRYKDWQIRAQKNMYNLTRTADCGHWCLPGVPDTWNRLFYASLFFDDSGEISSS</sequence>
<evidence type="ECO:0000256" key="1">
    <source>
        <dbReference type="ARBA" id="ARBA00004167"/>
    </source>
</evidence>
<protein>
    <recommendedName>
        <fullName evidence="11">Trichome birefringence-like N-terminal domain-containing protein</fullName>
    </recommendedName>
</protein>
<dbReference type="PANTHER" id="PTHR32285">
    <property type="entry name" value="PROTEIN TRICHOME BIREFRINGENCE-LIKE 9-RELATED"/>
    <property type="match status" value="1"/>
</dbReference>
<name>A0A803N1Q4_CHEQI</name>
<keyword evidence="5" id="KW-1133">Transmembrane helix</keyword>
<dbReference type="InterPro" id="IPR029962">
    <property type="entry name" value="TBL"/>
</dbReference>
<keyword evidence="6" id="KW-0472">Membrane</keyword>
<dbReference type="GO" id="GO:0016020">
    <property type="term" value="C:membrane"/>
    <property type="evidence" value="ECO:0007669"/>
    <property type="project" value="UniProtKB-SubCell"/>
</dbReference>
<evidence type="ECO:0000256" key="3">
    <source>
        <dbReference type="ARBA" id="ARBA00022692"/>
    </source>
</evidence>
<dbReference type="Pfam" id="PF14416">
    <property type="entry name" value="PMR5N"/>
    <property type="match status" value="1"/>
</dbReference>
<dbReference type="Pfam" id="PF13839">
    <property type="entry name" value="PC-Esterase"/>
    <property type="match status" value="1"/>
</dbReference>
<proteinExistence type="inferred from homology"/>
<evidence type="ECO:0000256" key="2">
    <source>
        <dbReference type="ARBA" id="ARBA00007727"/>
    </source>
</evidence>
<dbReference type="InterPro" id="IPR025846">
    <property type="entry name" value="TBL_N"/>
</dbReference>
<dbReference type="EnsemblPlants" id="AUR62038994-RA">
    <property type="protein sequence ID" value="AUR62038994-RA:cds"/>
    <property type="gene ID" value="AUR62038994"/>
</dbReference>
<dbReference type="GO" id="GO:0005794">
    <property type="term" value="C:Golgi apparatus"/>
    <property type="evidence" value="ECO:0007669"/>
    <property type="project" value="TreeGrafter"/>
</dbReference>
<keyword evidence="10" id="KW-1185">Reference proteome</keyword>
<evidence type="ECO:0000259" key="8">
    <source>
        <dbReference type="Pfam" id="PF14416"/>
    </source>
</evidence>
<dbReference type="GO" id="GO:0016413">
    <property type="term" value="F:O-acetyltransferase activity"/>
    <property type="evidence" value="ECO:0007669"/>
    <property type="project" value="InterPro"/>
</dbReference>
<accession>A0A803N1Q4</accession>
<evidence type="ECO:0000256" key="6">
    <source>
        <dbReference type="ARBA" id="ARBA00023136"/>
    </source>
</evidence>
<dbReference type="Proteomes" id="UP000596660">
    <property type="component" value="Unplaced"/>
</dbReference>
<evidence type="ECO:0000259" key="7">
    <source>
        <dbReference type="Pfam" id="PF13839"/>
    </source>
</evidence>
<dbReference type="InterPro" id="IPR026057">
    <property type="entry name" value="TBL_C"/>
</dbReference>
<keyword evidence="4" id="KW-0735">Signal-anchor</keyword>
<evidence type="ECO:0000313" key="10">
    <source>
        <dbReference type="Proteomes" id="UP000596660"/>
    </source>
</evidence>
<dbReference type="PANTHER" id="PTHR32285:SF38">
    <property type="entry name" value="OS01G0614300 PROTEIN"/>
    <property type="match status" value="1"/>
</dbReference>
<reference evidence="9" key="1">
    <citation type="journal article" date="2017" name="Nature">
        <title>The genome of Chenopodium quinoa.</title>
        <authorList>
            <person name="Jarvis D.E."/>
            <person name="Ho Y.S."/>
            <person name="Lightfoot D.J."/>
            <person name="Schmoeckel S.M."/>
            <person name="Li B."/>
            <person name="Borm T.J.A."/>
            <person name="Ohyanagi H."/>
            <person name="Mineta K."/>
            <person name="Michell C.T."/>
            <person name="Saber N."/>
            <person name="Kharbatia N.M."/>
            <person name="Rupper R.R."/>
            <person name="Sharp A.R."/>
            <person name="Dally N."/>
            <person name="Boughton B.A."/>
            <person name="Woo Y.H."/>
            <person name="Gao G."/>
            <person name="Schijlen E.G.W.M."/>
            <person name="Guo X."/>
            <person name="Momin A.A."/>
            <person name="Negrao S."/>
            <person name="Al-Babili S."/>
            <person name="Gehring C."/>
            <person name="Roessner U."/>
            <person name="Jung C."/>
            <person name="Murphy K."/>
            <person name="Arold S.T."/>
            <person name="Gojobori T."/>
            <person name="van der Linden C.G."/>
            <person name="van Loo E.N."/>
            <person name="Jellen E.N."/>
            <person name="Maughan P.J."/>
            <person name="Tester M."/>
        </authorList>
    </citation>
    <scope>NUCLEOTIDE SEQUENCE [LARGE SCALE GENOMIC DNA]</scope>
    <source>
        <strain evidence="9">cv. PI 614886</strain>
    </source>
</reference>
<dbReference type="AlphaFoldDB" id="A0A803N1Q4"/>
<comment type="subcellular location">
    <subcellularLocation>
        <location evidence="1">Membrane</location>
        <topology evidence="1">Single-pass membrane protein</topology>
    </subcellularLocation>
</comment>
<evidence type="ECO:0000313" key="9">
    <source>
        <dbReference type="EnsemblPlants" id="AUR62038994-RA:cds"/>
    </source>
</evidence>
<comment type="similarity">
    <text evidence="2">Belongs to the PC-esterase family. TBL subfamily.</text>
</comment>
<dbReference type="OMA" id="ANECKIP"/>
<evidence type="ECO:0008006" key="11">
    <source>
        <dbReference type="Google" id="ProtNLM"/>
    </source>
</evidence>
<evidence type="ECO:0000256" key="4">
    <source>
        <dbReference type="ARBA" id="ARBA00022968"/>
    </source>
</evidence>
<dbReference type="Gramene" id="AUR62038994-RA">
    <property type="protein sequence ID" value="AUR62038994-RA:cds"/>
    <property type="gene ID" value="AUR62038994"/>
</dbReference>
<organism evidence="9 10">
    <name type="scientific">Chenopodium quinoa</name>
    <name type="common">Quinoa</name>
    <dbReference type="NCBI Taxonomy" id="63459"/>
    <lineage>
        <taxon>Eukaryota</taxon>
        <taxon>Viridiplantae</taxon>
        <taxon>Streptophyta</taxon>
        <taxon>Embryophyta</taxon>
        <taxon>Tracheophyta</taxon>
        <taxon>Spermatophyta</taxon>
        <taxon>Magnoliopsida</taxon>
        <taxon>eudicotyledons</taxon>
        <taxon>Gunneridae</taxon>
        <taxon>Pentapetalae</taxon>
        <taxon>Caryophyllales</taxon>
        <taxon>Chenopodiaceae</taxon>
        <taxon>Chenopodioideae</taxon>
        <taxon>Atripliceae</taxon>
        <taxon>Chenopodium</taxon>
    </lineage>
</organism>
<feature type="domain" description="Trichome birefringence-like C-terminal" evidence="7">
    <location>
        <begin position="148"/>
        <end position="431"/>
    </location>
</feature>
<feature type="domain" description="Trichome birefringence-like N-terminal" evidence="8">
    <location>
        <begin position="93"/>
        <end position="147"/>
    </location>
</feature>
<reference evidence="9" key="2">
    <citation type="submission" date="2021-03" db="UniProtKB">
        <authorList>
            <consortium name="EnsemblPlants"/>
        </authorList>
    </citation>
    <scope>IDENTIFICATION</scope>
</reference>